<keyword evidence="1" id="KW-0813">Transport</keyword>
<evidence type="ECO:0000256" key="3">
    <source>
        <dbReference type="ARBA" id="ARBA00022840"/>
    </source>
</evidence>
<evidence type="ECO:0000256" key="5">
    <source>
        <dbReference type="ARBA" id="ARBA00050590"/>
    </source>
</evidence>
<evidence type="ECO:0000256" key="8">
    <source>
        <dbReference type="ARBA" id="ARBA00066387"/>
    </source>
</evidence>
<feature type="region of interest" description="Disordered" evidence="11">
    <location>
        <begin position="1"/>
        <end position="41"/>
    </location>
</feature>
<evidence type="ECO:0000256" key="9">
    <source>
        <dbReference type="ARBA" id="ARBA00073649"/>
    </source>
</evidence>
<sequence>MSDQTDHDCTDSDQTDGSQTERHDTGDSETHEETTRHLEPAPITVTDLSLSFGDLCVLEDASLSIEPGEFVGFVGPNGAGKTTLLRAISGAITPDSGTVTIDDTDVHAVSSRASSRLVAVVPQDTSLSFSFPVRDVVEMGRHPHRSRFAAPTHEDRDAVERALERTRTTDLAERPIDEVSGGQRQRVVLARAVAQETPALLLDEPTASLDVNHQIETLELVRELVDSGRTAVAAIHDLDLAARYCDRLVVLADGAVHDVGTPNEVLTADALAEAFDANATVTTNPVTGTETVTALPDAAAVSDTGGEQSGDSAARVHVLGTGTTAASALVRLATAGYEVSVGPVTSGDAAAETAARLAEGAASVSAGDDNSRAVETVTVEPFAPLSANDRAELETHIRQADATVLADLTLTAGNQLVLDPLESVEKPILIETTPLAERNGVGAAARERYEACRERGVEAGLPDLLDGVEGVLSGSGEGTVEVDSSSPAVEADGAGKADEADGAVEANEADDRDDAVQESAVSREASDD</sequence>
<dbReference type="GO" id="GO:0016887">
    <property type="term" value="F:ATP hydrolysis activity"/>
    <property type="evidence" value="ECO:0007669"/>
    <property type="project" value="InterPro"/>
</dbReference>
<accession>M0AEW2</accession>
<evidence type="ECO:0000256" key="2">
    <source>
        <dbReference type="ARBA" id="ARBA00022741"/>
    </source>
</evidence>
<gene>
    <name evidence="13" type="ORF">C482_14159</name>
</gene>
<dbReference type="PROSITE" id="PS50893">
    <property type="entry name" value="ABC_TRANSPORTER_2"/>
    <property type="match status" value="1"/>
</dbReference>
<dbReference type="InterPro" id="IPR017871">
    <property type="entry name" value="ABC_transporter-like_CS"/>
</dbReference>
<dbReference type="GO" id="GO:0005524">
    <property type="term" value="F:ATP binding"/>
    <property type="evidence" value="ECO:0007669"/>
    <property type="project" value="UniProtKB-KW"/>
</dbReference>
<evidence type="ECO:0000256" key="11">
    <source>
        <dbReference type="SAM" id="MobiDB-lite"/>
    </source>
</evidence>
<dbReference type="Pfam" id="PF00005">
    <property type="entry name" value="ABC_tran"/>
    <property type="match status" value="1"/>
</dbReference>
<dbReference type="AlphaFoldDB" id="M0AEW2"/>
<dbReference type="PANTHER" id="PTHR42794:SF1">
    <property type="entry name" value="HEMIN IMPORT ATP-BINDING PROTEIN HMUV"/>
    <property type="match status" value="1"/>
</dbReference>
<dbReference type="InterPro" id="IPR003439">
    <property type="entry name" value="ABC_transporter-like_ATP-bd"/>
</dbReference>
<name>M0AEW2_9EURY</name>
<dbReference type="PANTHER" id="PTHR42794">
    <property type="entry name" value="HEMIN IMPORT ATP-BINDING PROTEIN HMUV"/>
    <property type="match status" value="1"/>
</dbReference>
<dbReference type="PATRIC" id="fig|1227492.4.peg.2807"/>
<evidence type="ECO:0000256" key="10">
    <source>
        <dbReference type="ARBA" id="ARBA00077139"/>
    </source>
</evidence>
<dbReference type="EC" id="7.6.2.8" evidence="8"/>
<reference evidence="13 14" key="1">
    <citation type="journal article" date="2014" name="PLoS Genet.">
        <title>Phylogenetically driven sequencing of extremely halophilic archaea reveals strategies for static and dynamic osmo-response.</title>
        <authorList>
            <person name="Becker E.A."/>
            <person name="Seitzer P.M."/>
            <person name="Tritt A."/>
            <person name="Larsen D."/>
            <person name="Krusor M."/>
            <person name="Yao A.I."/>
            <person name="Wu D."/>
            <person name="Madern D."/>
            <person name="Eisen J.A."/>
            <person name="Darling A.E."/>
            <person name="Facciotti M.T."/>
        </authorList>
    </citation>
    <scope>NUCLEOTIDE SEQUENCE [LARGE SCALE GENOMIC DNA]</scope>
    <source>
        <strain evidence="13 14">JCM 10990</strain>
    </source>
</reference>
<feature type="domain" description="ABC transporter" evidence="12">
    <location>
        <begin position="43"/>
        <end position="278"/>
    </location>
</feature>
<dbReference type="InterPro" id="IPR027417">
    <property type="entry name" value="P-loop_NTPase"/>
</dbReference>
<feature type="compositionally biased region" description="Basic and acidic residues" evidence="11">
    <location>
        <begin position="1"/>
        <end position="10"/>
    </location>
</feature>
<comment type="subunit">
    <text evidence="7">The complex is composed of two ATP-binding proteins (BtuD), two transmembrane proteins (BtuC) and a solute-binding protein (BtuF).</text>
</comment>
<evidence type="ECO:0000313" key="13">
    <source>
        <dbReference type="EMBL" id="ELY97049.1"/>
    </source>
</evidence>
<evidence type="ECO:0000313" key="14">
    <source>
        <dbReference type="Proteomes" id="UP000011693"/>
    </source>
</evidence>
<evidence type="ECO:0000256" key="7">
    <source>
        <dbReference type="ARBA" id="ARBA00064420"/>
    </source>
</evidence>
<comment type="caution">
    <text evidence="13">The sequence shown here is derived from an EMBL/GenBank/DDBJ whole genome shotgun (WGS) entry which is preliminary data.</text>
</comment>
<dbReference type="Gene3D" id="3.40.50.300">
    <property type="entry name" value="P-loop containing nucleotide triphosphate hydrolases"/>
    <property type="match status" value="1"/>
</dbReference>
<dbReference type="PROSITE" id="PS00211">
    <property type="entry name" value="ABC_TRANSPORTER_1"/>
    <property type="match status" value="1"/>
</dbReference>
<dbReference type="SUPFAM" id="SSF52540">
    <property type="entry name" value="P-loop containing nucleoside triphosphate hydrolases"/>
    <property type="match status" value="1"/>
</dbReference>
<organism evidence="13 14">
    <name type="scientific">Natrialba chahannaoensis JCM 10990</name>
    <dbReference type="NCBI Taxonomy" id="1227492"/>
    <lineage>
        <taxon>Archaea</taxon>
        <taxon>Methanobacteriati</taxon>
        <taxon>Methanobacteriota</taxon>
        <taxon>Stenosarchaea group</taxon>
        <taxon>Halobacteria</taxon>
        <taxon>Halobacteriales</taxon>
        <taxon>Natrialbaceae</taxon>
        <taxon>Natrialba</taxon>
    </lineage>
</organism>
<comment type="function">
    <text evidence="6">Required for corrinoid utilization. Probably part of the ABC transporter complex BtuCDF involved in cobalamin (vitamin B12) import. Probably responsible for energy coupling to the transport system.</text>
</comment>
<keyword evidence="2" id="KW-0547">Nucleotide-binding</keyword>
<dbReference type="Proteomes" id="UP000011693">
    <property type="component" value="Unassembled WGS sequence"/>
</dbReference>
<protein>
    <recommendedName>
        <fullName evidence="9">Cobalamin import ATP-binding protein BtuD</fullName>
        <ecNumber evidence="8">7.6.2.8</ecNumber>
    </recommendedName>
    <alternativeName>
        <fullName evidence="10">Vitamin B12-transporting ATPase</fullName>
    </alternativeName>
</protein>
<dbReference type="EMBL" id="AOIN01000077">
    <property type="protein sequence ID" value="ELY97049.1"/>
    <property type="molecule type" value="Genomic_DNA"/>
</dbReference>
<dbReference type="STRING" id="1227492.C482_14159"/>
<keyword evidence="4" id="KW-1278">Translocase</keyword>
<feature type="region of interest" description="Disordered" evidence="11">
    <location>
        <begin position="468"/>
        <end position="528"/>
    </location>
</feature>
<dbReference type="InterPro" id="IPR003593">
    <property type="entry name" value="AAA+_ATPase"/>
</dbReference>
<dbReference type="OrthoDB" id="24644at2157"/>
<dbReference type="SMART" id="SM00382">
    <property type="entry name" value="AAA"/>
    <property type="match status" value="1"/>
</dbReference>
<evidence type="ECO:0000256" key="4">
    <source>
        <dbReference type="ARBA" id="ARBA00022967"/>
    </source>
</evidence>
<keyword evidence="14" id="KW-1185">Reference proteome</keyword>
<dbReference type="FunFam" id="3.40.50.300:FF:000134">
    <property type="entry name" value="Iron-enterobactin ABC transporter ATP-binding protein"/>
    <property type="match status" value="1"/>
</dbReference>
<dbReference type="RefSeq" id="WP_006168302.1">
    <property type="nucleotide sequence ID" value="NZ_AOIN01000077.1"/>
</dbReference>
<dbReference type="CDD" id="cd03214">
    <property type="entry name" value="ABC_Iron-Siderophores_B12_Hemin"/>
    <property type="match status" value="1"/>
</dbReference>
<keyword evidence="3" id="KW-0067">ATP-binding</keyword>
<proteinExistence type="predicted"/>
<feature type="compositionally biased region" description="Basic and acidic residues" evidence="11">
    <location>
        <begin position="19"/>
        <end position="39"/>
    </location>
</feature>
<comment type="catalytic activity">
    <reaction evidence="5">
        <text>an R-cob(III)alamin(out) + ATP + H2O = an R-cob(III)alamin(in) + ADP + phosphate + H(+)</text>
        <dbReference type="Rhea" id="RHEA:17873"/>
        <dbReference type="ChEBI" id="CHEBI:15377"/>
        <dbReference type="ChEBI" id="CHEBI:15378"/>
        <dbReference type="ChEBI" id="CHEBI:30616"/>
        <dbReference type="ChEBI" id="CHEBI:43474"/>
        <dbReference type="ChEBI" id="CHEBI:140785"/>
        <dbReference type="ChEBI" id="CHEBI:456216"/>
        <dbReference type="EC" id="7.6.2.8"/>
    </reaction>
</comment>
<evidence type="ECO:0000256" key="6">
    <source>
        <dbReference type="ARBA" id="ARBA00058960"/>
    </source>
</evidence>
<evidence type="ECO:0000256" key="1">
    <source>
        <dbReference type="ARBA" id="ARBA00022448"/>
    </source>
</evidence>
<dbReference type="GO" id="GO:0015420">
    <property type="term" value="F:ABC-type vitamin B12 transporter activity"/>
    <property type="evidence" value="ECO:0007669"/>
    <property type="project" value="UniProtKB-EC"/>
</dbReference>
<evidence type="ECO:0000259" key="12">
    <source>
        <dbReference type="PROSITE" id="PS50893"/>
    </source>
</evidence>